<feature type="region of interest" description="Disordered" evidence="1">
    <location>
        <begin position="140"/>
        <end position="214"/>
    </location>
</feature>
<evidence type="ECO:0000313" key="2">
    <source>
        <dbReference type="EMBL" id="CAG8575742.1"/>
    </source>
</evidence>
<organism evidence="2 3">
    <name type="scientific">Gigaspora margarita</name>
    <dbReference type="NCBI Taxonomy" id="4874"/>
    <lineage>
        <taxon>Eukaryota</taxon>
        <taxon>Fungi</taxon>
        <taxon>Fungi incertae sedis</taxon>
        <taxon>Mucoromycota</taxon>
        <taxon>Glomeromycotina</taxon>
        <taxon>Glomeromycetes</taxon>
        <taxon>Diversisporales</taxon>
        <taxon>Gigasporaceae</taxon>
        <taxon>Gigaspora</taxon>
    </lineage>
</organism>
<evidence type="ECO:0000256" key="1">
    <source>
        <dbReference type="SAM" id="MobiDB-lite"/>
    </source>
</evidence>
<proteinExistence type="predicted"/>
<dbReference type="Proteomes" id="UP000789901">
    <property type="component" value="Unassembled WGS sequence"/>
</dbReference>
<protein>
    <submittedName>
        <fullName evidence="2">4182_t:CDS:1</fullName>
    </submittedName>
</protein>
<keyword evidence="3" id="KW-1185">Reference proteome</keyword>
<feature type="compositionally biased region" description="Basic and acidic residues" evidence="1">
    <location>
        <begin position="140"/>
        <end position="154"/>
    </location>
</feature>
<comment type="caution">
    <text evidence="2">The sequence shown here is derived from an EMBL/GenBank/DDBJ whole genome shotgun (WGS) entry which is preliminary data.</text>
</comment>
<accession>A0ABN7UEC8</accession>
<reference evidence="2 3" key="1">
    <citation type="submission" date="2021-06" db="EMBL/GenBank/DDBJ databases">
        <authorList>
            <person name="Kallberg Y."/>
            <person name="Tangrot J."/>
            <person name="Rosling A."/>
        </authorList>
    </citation>
    <scope>NUCLEOTIDE SEQUENCE [LARGE SCALE GENOMIC DNA]</scope>
    <source>
        <strain evidence="2 3">120-4 pot B 10/14</strain>
    </source>
</reference>
<feature type="region of interest" description="Disordered" evidence="1">
    <location>
        <begin position="45"/>
        <end position="64"/>
    </location>
</feature>
<sequence>MEGPEEGDSREKKSKKTKLETQIGTLNVENKENTVFLLPTAEQTENTALNEPKEKHTIATNTNNAKQNWDEMIEETEKFKDITNMVNPWVDTNLDEPQGEKYDIAEETKSDNLNNENPKGLEGLPEDCFYENIDDMLGLSDHETSEQPTKKTEVTDEPEQVTTHEQADTHTDELPPPIAASSPTGEEYLPTEESAALSVPTALPKEEPIPMVSEPIKDELSLAYGESREQQILQAK</sequence>
<evidence type="ECO:0000313" key="3">
    <source>
        <dbReference type="Proteomes" id="UP000789901"/>
    </source>
</evidence>
<dbReference type="EMBL" id="CAJVQB010002459">
    <property type="protein sequence ID" value="CAG8575742.1"/>
    <property type="molecule type" value="Genomic_DNA"/>
</dbReference>
<gene>
    <name evidence="2" type="ORF">GMARGA_LOCUS5709</name>
</gene>
<name>A0ABN7UEC8_GIGMA</name>